<dbReference type="InterPro" id="IPR003675">
    <property type="entry name" value="Rce1/LyrA-like_dom"/>
</dbReference>
<dbReference type="GO" id="GO:0080120">
    <property type="term" value="P:CAAX-box protein maturation"/>
    <property type="evidence" value="ECO:0007669"/>
    <property type="project" value="UniProtKB-ARBA"/>
</dbReference>
<reference evidence="3 4" key="1">
    <citation type="submission" date="2019-07" db="EMBL/GenBank/DDBJ databases">
        <title>Whole genome shotgun sequence of Alkalibacillus haloalkaliphilus NBRC 103110.</title>
        <authorList>
            <person name="Hosoyama A."/>
            <person name="Uohara A."/>
            <person name="Ohji S."/>
            <person name="Ichikawa N."/>
        </authorList>
    </citation>
    <scope>NUCLEOTIDE SEQUENCE [LARGE SCALE GENOMIC DNA]</scope>
    <source>
        <strain evidence="3 4">NBRC 103110</strain>
    </source>
</reference>
<dbReference type="OrthoDB" id="2194912at2"/>
<feature type="transmembrane region" description="Helical" evidence="1">
    <location>
        <begin position="120"/>
        <end position="138"/>
    </location>
</feature>
<protein>
    <submittedName>
        <fullName evidence="3">Peptidase</fullName>
    </submittedName>
</protein>
<accession>A0A511W869</accession>
<dbReference type="GO" id="GO:0004175">
    <property type="term" value="F:endopeptidase activity"/>
    <property type="evidence" value="ECO:0007669"/>
    <property type="project" value="UniProtKB-ARBA"/>
</dbReference>
<evidence type="ECO:0000313" key="4">
    <source>
        <dbReference type="Proteomes" id="UP000321440"/>
    </source>
</evidence>
<dbReference type="EMBL" id="BJYA01000013">
    <property type="protein sequence ID" value="GEN46263.1"/>
    <property type="molecule type" value="Genomic_DNA"/>
</dbReference>
<feature type="transmembrane region" description="Helical" evidence="1">
    <location>
        <begin position="77"/>
        <end position="100"/>
    </location>
</feature>
<dbReference type="RefSeq" id="WP_146816925.1">
    <property type="nucleotide sequence ID" value="NZ_BJYA01000013.1"/>
</dbReference>
<dbReference type="Pfam" id="PF02517">
    <property type="entry name" value="Rce1-like"/>
    <property type="match status" value="1"/>
</dbReference>
<evidence type="ECO:0000259" key="2">
    <source>
        <dbReference type="Pfam" id="PF02517"/>
    </source>
</evidence>
<feature type="transmembrane region" description="Helical" evidence="1">
    <location>
        <begin position="150"/>
        <end position="166"/>
    </location>
</feature>
<organism evidence="3 4">
    <name type="scientific">Alkalibacillus haloalkaliphilus</name>
    <dbReference type="NCBI Taxonomy" id="94136"/>
    <lineage>
        <taxon>Bacteria</taxon>
        <taxon>Bacillati</taxon>
        <taxon>Bacillota</taxon>
        <taxon>Bacilli</taxon>
        <taxon>Bacillales</taxon>
        <taxon>Bacillaceae</taxon>
        <taxon>Alkalibacillus</taxon>
    </lineage>
</organism>
<dbReference type="PANTHER" id="PTHR36435">
    <property type="entry name" value="SLR1288 PROTEIN"/>
    <property type="match status" value="1"/>
</dbReference>
<comment type="caution">
    <text evidence="3">The sequence shown here is derived from an EMBL/GenBank/DDBJ whole genome shotgun (WGS) entry which is preliminary data.</text>
</comment>
<keyword evidence="1" id="KW-0812">Transmembrane</keyword>
<evidence type="ECO:0000256" key="1">
    <source>
        <dbReference type="SAM" id="Phobius"/>
    </source>
</evidence>
<feature type="transmembrane region" description="Helical" evidence="1">
    <location>
        <begin position="193"/>
        <end position="214"/>
    </location>
</feature>
<evidence type="ECO:0000313" key="3">
    <source>
        <dbReference type="EMBL" id="GEN46263.1"/>
    </source>
</evidence>
<dbReference type="Proteomes" id="UP000321440">
    <property type="component" value="Unassembled WGS sequence"/>
</dbReference>
<keyword evidence="1" id="KW-0472">Membrane</keyword>
<dbReference type="AlphaFoldDB" id="A0A511W869"/>
<feature type="transmembrane region" description="Helical" evidence="1">
    <location>
        <begin position="7"/>
        <end position="26"/>
    </location>
</feature>
<name>A0A511W869_9BACI</name>
<sequence length="236" mass="26872">MPRRYWGILIVYIIAQLLPGIILVNIHYPESPSIDDMVYWTLGSMAIATLWILYLLRQDMAEVNMRSGPTTGEIVKWSIIGVFLAYAVQIVANMINIYVLGIDGGSENTQSIMEIIDANIWFIILPIVFAPILEEIIFRKIIFGELYKRTNFIIAGIISALIFAAVHMDFTFILTYTAMGFAFAYLYVKTKRIIVPIIAHMAMNAIVVLIQMNVDIDELERQLEEFENAMMIFFGG</sequence>
<keyword evidence="4" id="KW-1185">Reference proteome</keyword>
<dbReference type="PANTHER" id="PTHR36435:SF6">
    <property type="entry name" value="ABORTIVE INFECTION PROTEIN"/>
    <property type="match status" value="1"/>
</dbReference>
<feature type="transmembrane region" description="Helical" evidence="1">
    <location>
        <begin position="38"/>
        <end position="56"/>
    </location>
</feature>
<gene>
    <name evidence="3" type="ORF">AHA02nite_20390</name>
</gene>
<keyword evidence="1" id="KW-1133">Transmembrane helix</keyword>
<proteinExistence type="predicted"/>
<dbReference type="InterPro" id="IPR052710">
    <property type="entry name" value="CAAX_protease"/>
</dbReference>
<feature type="domain" description="CAAX prenyl protease 2/Lysostaphin resistance protein A-like" evidence="2">
    <location>
        <begin position="119"/>
        <end position="206"/>
    </location>
</feature>